<reference evidence="6 7" key="1">
    <citation type="submission" date="2019-08" db="EMBL/GenBank/DDBJ databases">
        <title>In-depth cultivation of the pig gut microbiome towards novel bacterial diversity and tailored functional studies.</title>
        <authorList>
            <person name="Wylensek D."/>
            <person name="Hitch T.C.A."/>
            <person name="Clavel T."/>
        </authorList>
    </citation>
    <scope>NUCLEOTIDE SEQUENCE [LARGE SCALE GENOMIC DNA]</scope>
    <source>
        <strain evidence="6 7">BBE-744-WT-12</strain>
    </source>
</reference>
<dbReference type="GO" id="GO:0033739">
    <property type="term" value="F:preQ1 synthase activity"/>
    <property type="evidence" value="ECO:0007669"/>
    <property type="project" value="UniProtKB-UniRule"/>
</dbReference>
<dbReference type="EMBL" id="VUNS01000001">
    <property type="protein sequence ID" value="MST95683.1"/>
    <property type="molecule type" value="Genomic_DNA"/>
</dbReference>
<comment type="catalytic activity">
    <reaction evidence="5">
        <text>7-aminomethyl-7-carbaguanine + 2 NADP(+) = 7-cyano-7-carbaguanine + 2 NADPH + 3 H(+)</text>
        <dbReference type="Rhea" id="RHEA:13409"/>
        <dbReference type="ChEBI" id="CHEBI:15378"/>
        <dbReference type="ChEBI" id="CHEBI:45075"/>
        <dbReference type="ChEBI" id="CHEBI:57783"/>
        <dbReference type="ChEBI" id="CHEBI:58349"/>
        <dbReference type="ChEBI" id="CHEBI:58703"/>
        <dbReference type="EC" id="1.7.1.13"/>
    </reaction>
</comment>
<keyword evidence="1 5" id="KW-0963">Cytoplasm</keyword>
<comment type="pathway">
    <text evidence="5">tRNA modification; tRNA-queuosine biosynthesis.</text>
</comment>
<evidence type="ECO:0000256" key="1">
    <source>
        <dbReference type="ARBA" id="ARBA00022490"/>
    </source>
</evidence>
<proteinExistence type="inferred from homology"/>
<name>A0A844FXT0_9BACT</name>
<dbReference type="PIRSF" id="PIRSF027377">
    <property type="entry name" value="Nitrile_oxidored_QueF"/>
    <property type="match status" value="1"/>
</dbReference>
<dbReference type="NCBIfam" id="TIGR03139">
    <property type="entry name" value="QueF-II"/>
    <property type="match status" value="1"/>
</dbReference>
<dbReference type="Gene3D" id="3.30.1130.10">
    <property type="match status" value="1"/>
</dbReference>
<dbReference type="InterPro" id="IPR029500">
    <property type="entry name" value="QueF"/>
</dbReference>
<feature type="binding site" evidence="5">
    <location>
        <begin position="79"/>
        <end position="81"/>
    </location>
    <ligand>
        <name>substrate</name>
    </ligand>
</feature>
<comment type="subcellular location">
    <subcellularLocation>
        <location evidence="5">Cytoplasm</location>
    </subcellularLocation>
</comment>
<dbReference type="HAMAP" id="MF_00818">
    <property type="entry name" value="QueF_type1"/>
    <property type="match status" value="1"/>
</dbReference>
<keyword evidence="7" id="KW-1185">Reference proteome</keyword>
<dbReference type="GO" id="GO:0008616">
    <property type="term" value="P:tRNA queuosine(34) biosynthetic process"/>
    <property type="evidence" value="ECO:0007669"/>
    <property type="project" value="UniProtKB-UniRule"/>
</dbReference>
<protein>
    <recommendedName>
        <fullName evidence="5">NADPH-dependent 7-cyano-7-deazaguanine reductase</fullName>
        <ecNumber evidence="5">1.7.1.13</ecNumber>
    </recommendedName>
    <alternativeName>
        <fullName evidence="5">7-cyano-7-carbaguanine reductase</fullName>
    </alternativeName>
    <alternativeName>
        <fullName evidence="5">NADPH-dependent nitrile oxidoreductase</fullName>
    </alternativeName>
    <alternativeName>
        <fullName evidence="5">PreQ(0) reductase</fullName>
    </alternativeName>
</protein>
<comment type="caution">
    <text evidence="6">The sequence shown here is derived from an EMBL/GenBank/DDBJ whole genome shotgun (WGS) entry which is preliminary data.</text>
</comment>
<evidence type="ECO:0000256" key="3">
    <source>
        <dbReference type="ARBA" id="ARBA00022857"/>
    </source>
</evidence>
<organism evidence="6 7">
    <name type="scientific">Victivallis lenta</name>
    <dbReference type="NCBI Taxonomy" id="2606640"/>
    <lineage>
        <taxon>Bacteria</taxon>
        <taxon>Pseudomonadati</taxon>
        <taxon>Lentisphaerota</taxon>
        <taxon>Lentisphaeria</taxon>
        <taxon>Victivallales</taxon>
        <taxon>Victivallaceae</taxon>
        <taxon>Victivallis</taxon>
    </lineage>
</organism>
<evidence type="ECO:0000313" key="7">
    <source>
        <dbReference type="Proteomes" id="UP000435649"/>
    </source>
</evidence>
<dbReference type="EC" id="1.7.1.13" evidence="5"/>
<sequence length="144" mass="16550">MNSEKNRERFRDLTLLSASERNYPNSPDAARLEAFENVYADRDYVIEFDCPEYTSLCPVTGQPDFGHIIVRYVPDKKCIESKSLKLYLYSFRNTNTFHEESVNTILDAVVKTCSPRRAEVIGRFRPRGGIAINVKATYGDKIDE</sequence>
<evidence type="ECO:0000256" key="2">
    <source>
        <dbReference type="ARBA" id="ARBA00022785"/>
    </source>
</evidence>
<dbReference type="InterPro" id="IPR043133">
    <property type="entry name" value="GTP-CH-I_C/QueF"/>
</dbReference>
<dbReference type="UniPathway" id="UPA00392"/>
<comment type="similarity">
    <text evidence="5">Belongs to the GTP cyclohydrolase I family. QueF type 1 subfamily.</text>
</comment>
<dbReference type="AlphaFoldDB" id="A0A844FXT0"/>
<dbReference type="Proteomes" id="UP000435649">
    <property type="component" value="Unassembled WGS sequence"/>
</dbReference>
<evidence type="ECO:0000313" key="6">
    <source>
        <dbReference type="EMBL" id="MST95683.1"/>
    </source>
</evidence>
<feature type="active site" description="Thioimide intermediate" evidence="5">
    <location>
        <position position="57"/>
    </location>
</feature>
<keyword evidence="4 5" id="KW-0560">Oxidoreductase</keyword>
<dbReference type="SUPFAM" id="SSF55620">
    <property type="entry name" value="Tetrahydrobiopterin biosynthesis enzymes-like"/>
    <property type="match status" value="1"/>
</dbReference>
<dbReference type="RefSeq" id="WP_106053207.1">
    <property type="nucleotide sequence ID" value="NZ_CALXOB010000042.1"/>
</dbReference>
<evidence type="ECO:0000256" key="4">
    <source>
        <dbReference type="ARBA" id="ARBA00023002"/>
    </source>
</evidence>
<comment type="function">
    <text evidence="5">Catalyzes the NADPH-dependent reduction of 7-cyano-7-deazaguanine (preQ0) to 7-aminomethyl-7-deazaguanine (preQ1).</text>
</comment>
<dbReference type="Pfam" id="PF14489">
    <property type="entry name" value="QueF"/>
    <property type="match status" value="1"/>
</dbReference>
<keyword evidence="2 5" id="KW-0671">Queuosine biosynthesis</keyword>
<accession>A0A844FXT0</accession>
<gene>
    <name evidence="5 6" type="primary">queF</name>
    <name evidence="6" type="ORF">FYJ85_01300</name>
</gene>
<feature type="active site" description="Proton donor" evidence="5">
    <location>
        <position position="64"/>
    </location>
</feature>
<keyword evidence="3 5" id="KW-0521">NADP</keyword>
<dbReference type="InterPro" id="IPR050084">
    <property type="entry name" value="NADPH_dep_7-cyano-7-deazaG_red"/>
</dbReference>
<evidence type="ECO:0000256" key="5">
    <source>
        <dbReference type="HAMAP-Rule" id="MF_00818"/>
    </source>
</evidence>
<feature type="binding site" evidence="5">
    <location>
        <begin position="98"/>
        <end position="99"/>
    </location>
    <ligand>
        <name>substrate</name>
    </ligand>
</feature>
<dbReference type="PANTHER" id="PTHR34354">
    <property type="entry name" value="NADPH-DEPENDENT 7-CYANO-7-DEAZAGUANINE REDUCTASE"/>
    <property type="match status" value="1"/>
</dbReference>
<dbReference type="PANTHER" id="PTHR34354:SF1">
    <property type="entry name" value="NADPH-DEPENDENT 7-CYANO-7-DEAZAGUANINE REDUCTASE"/>
    <property type="match status" value="1"/>
</dbReference>
<dbReference type="GO" id="GO:0005737">
    <property type="term" value="C:cytoplasm"/>
    <property type="evidence" value="ECO:0007669"/>
    <property type="project" value="UniProtKB-SubCell"/>
</dbReference>
<dbReference type="InterPro" id="IPR016856">
    <property type="entry name" value="QueF_type1"/>
</dbReference>